<evidence type="ECO:0000256" key="8">
    <source>
        <dbReference type="ARBA" id="ARBA00023242"/>
    </source>
</evidence>
<comment type="subcellular location">
    <subcellularLocation>
        <location evidence="2">Cytoplasm</location>
    </subcellularLocation>
    <subcellularLocation>
        <location evidence="1">Nucleus</location>
    </subcellularLocation>
</comment>
<comment type="caution">
    <text evidence="10">The sequence shown here is derived from an EMBL/GenBank/DDBJ whole genome shotgun (WGS) entry which is preliminary data.</text>
</comment>
<evidence type="ECO:0000256" key="9">
    <source>
        <dbReference type="SAM" id="MobiDB-lite"/>
    </source>
</evidence>
<gene>
    <name evidence="10" type="ORF">CCHL11_10404</name>
</gene>
<evidence type="ECO:0000256" key="2">
    <source>
        <dbReference type="ARBA" id="ARBA00004496"/>
    </source>
</evidence>
<evidence type="ECO:0000256" key="5">
    <source>
        <dbReference type="ARBA" id="ARBA00022491"/>
    </source>
</evidence>
<evidence type="ECO:0000256" key="4">
    <source>
        <dbReference type="ARBA" id="ARBA00022490"/>
    </source>
</evidence>
<organism evidence="10 11">
    <name type="scientific">Colletotrichum chlorophyti</name>
    <dbReference type="NCBI Taxonomy" id="708187"/>
    <lineage>
        <taxon>Eukaryota</taxon>
        <taxon>Fungi</taxon>
        <taxon>Dikarya</taxon>
        <taxon>Ascomycota</taxon>
        <taxon>Pezizomycotina</taxon>
        <taxon>Sordariomycetes</taxon>
        <taxon>Hypocreomycetidae</taxon>
        <taxon>Glomerellales</taxon>
        <taxon>Glomerellaceae</taxon>
        <taxon>Colletotrichum</taxon>
    </lineage>
</organism>
<comment type="similarity">
    <text evidence="3">Belongs to the WHI5/NRM1 family.</text>
</comment>
<feature type="region of interest" description="Disordered" evidence="9">
    <location>
        <begin position="238"/>
        <end position="305"/>
    </location>
</feature>
<evidence type="ECO:0000313" key="10">
    <source>
        <dbReference type="EMBL" id="OLN81534.1"/>
    </source>
</evidence>
<proteinExistence type="inferred from homology"/>
<evidence type="ECO:0000313" key="11">
    <source>
        <dbReference type="Proteomes" id="UP000186583"/>
    </source>
</evidence>
<evidence type="ECO:0000256" key="1">
    <source>
        <dbReference type="ARBA" id="ARBA00004123"/>
    </source>
</evidence>
<sequence>MDPSSPLKRRALAPLDANVNAMSPTKVHNKTKTPGSPFKSPIKSPMGLKRPLAAVVFDENDVAKKKHCQEPVAAPASVSASVPAPVHVTADLDDAPAPAPLTVPVPSPALAPNSAQTELGPDTKEGQSERQQKQVQEEQSRTQTQTQPHEQQHDQQQQTQQPTTRNHSASPDTSSSVFDNSAADTEQNTTMLTEPDADQHARVLPPPRPRKLLTREEARQKARILRLKLGLANYKLQTGQEDVPLEKLEVKPVPGQERKRALPRVMVQPPSSRDGPTDRDAETRAQREDTESVEEPLNLDQTAGACGGVANSLLSLARASTSVEASSS</sequence>
<protein>
    <recommendedName>
        <fullName evidence="12">Cyclin-dependent kinase protein</fullName>
    </recommendedName>
</protein>
<feature type="compositionally biased region" description="Polar residues" evidence="9">
    <location>
        <begin position="165"/>
        <end position="192"/>
    </location>
</feature>
<keyword evidence="6" id="KW-0805">Transcription regulation</keyword>
<feature type="compositionally biased region" description="Basic and acidic residues" evidence="9">
    <location>
        <begin position="275"/>
        <end position="290"/>
    </location>
</feature>
<keyword evidence="7" id="KW-0804">Transcription</keyword>
<dbReference type="Pfam" id="PF08528">
    <property type="entry name" value="Whi5"/>
    <property type="match status" value="1"/>
</dbReference>
<dbReference type="AlphaFoldDB" id="A0A1Q8RBH9"/>
<evidence type="ECO:0000256" key="7">
    <source>
        <dbReference type="ARBA" id="ARBA00023163"/>
    </source>
</evidence>
<evidence type="ECO:0000256" key="3">
    <source>
        <dbReference type="ARBA" id="ARBA00006922"/>
    </source>
</evidence>
<dbReference type="EMBL" id="MPGH01000245">
    <property type="protein sequence ID" value="OLN81534.1"/>
    <property type="molecule type" value="Genomic_DNA"/>
</dbReference>
<reference evidence="10 11" key="1">
    <citation type="submission" date="2016-11" db="EMBL/GenBank/DDBJ databases">
        <title>Draft Genome Assembly of Colletotrichum chlorophyti a pathogen of herbaceous plants.</title>
        <authorList>
            <person name="Gan P."/>
            <person name="Narusaka M."/>
            <person name="Tsushima A."/>
            <person name="Narusaka Y."/>
            <person name="Takano Y."/>
            <person name="Shirasu K."/>
        </authorList>
    </citation>
    <scope>NUCLEOTIDE SEQUENCE [LARGE SCALE GENOMIC DNA]</scope>
    <source>
        <strain evidence="10 11">NTL11</strain>
    </source>
</reference>
<dbReference type="Proteomes" id="UP000186583">
    <property type="component" value="Unassembled WGS sequence"/>
</dbReference>
<keyword evidence="4" id="KW-0963">Cytoplasm</keyword>
<dbReference type="OrthoDB" id="5345625at2759"/>
<dbReference type="GO" id="GO:0005737">
    <property type="term" value="C:cytoplasm"/>
    <property type="evidence" value="ECO:0007669"/>
    <property type="project" value="UniProtKB-SubCell"/>
</dbReference>
<evidence type="ECO:0008006" key="12">
    <source>
        <dbReference type="Google" id="ProtNLM"/>
    </source>
</evidence>
<dbReference type="InterPro" id="IPR013734">
    <property type="entry name" value="TF_Nrm1/Whi5"/>
</dbReference>
<accession>A0A1Q8RBH9</accession>
<feature type="region of interest" description="Disordered" evidence="9">
    <location>
        <begin position="1"/>
        <end position="46"/>
    </location>
</feature>
<feature type="compositionally biased region" description="Basic and acidic residues" evidence="9">
    <location>
        <begin position="121"/>
        <end position="140"/>
    </location>
</feature>
<feature type="region of interest" description="Disordered" evidence="9">
    <location>
        <begin position="89"/>
        <end position="217"/>
    </location>
</feature>
<feature type="compositionally biased region" description="Basic and acidic residues" evidence="9">
    <location>
        <begin position="244"/>
        <end position="260"/>
    </location>
</feature>
<dbReference type="GO" id="GO:0005634">
    <property type="term" value="C:nucleus"/>
    <property type="evidence" value="ECO:0007669"/>
    <property type="project" value="UniProtKB-SubCell"/>
</dbReference>
<evidence type="ECO:0000256" key="6">
    <source>
        <dbReference type="ARBA" id="ARBA00023015"/>
    </source>
</evidence>
<keyword evidence="5" id="KW-0678">Repressor</keyword>
<feature type="compositionally biased region" description="Pro residues" evidence="9">
    <location>
        <begin position="97"/>
        <end position="109"/>
    </location>
</feature>
<keyword evidence="11" id="KW-1185">Reference proteome</keyword>
<name>A0A1Q8RBH9_9PEZI</name>
<feature type="compositionally biased region" description="Low complexity" evidence="9">
    <location>
        <begin position="141"/>
        <end position="164"/>
    </location>
</feature>
<keyword evidence="8" id="KW-0539">Nucleus</keyword>